<reference evidence="2" key="1">
    <citation type="journal article" date="2023" name="Plant J.">
        <title>Genome sequences and population genomics provide insights into the demographic history, inbreeding, and mutation load of two 'living fossil' tree species of Dipteronia.</title>
        <authorList>
            <person name="Feng Y."/>
            <person name="Comes H.P."/>
            <person name="Chen J."/>
            <person name="Zhu S."/>
            <person name="Lu R."/>
            <person name="Zhang X."/>
            <person name="Li P."/>
            <person name="Qiu J."/>
            <person name="Olsen K.M."/>
            <person name="Qiu Y."/>
        </authorList>
    </citation>
    <scope>NUCLEOTIDE SEQUENCE</scope>
    <source>
        <strain evidence="2">NBL</strain>
    </source>
</reference>
<comment type="caution">
    <text evidence="2">The sequence shown here is derived from an EMBL/GenBank/DDBJ whole genome shotgun (WGS) entry which is preliminary data.</text>
</comment>
<dbReference type="AlphaFoldDB" id="A0AAE0B246"/>
<evidence type="ECO:0000313" key="2">
    <source>
        <dbReference type="EMBL" id="KAK3227779.1"/>
    </source>
</evidence>
<dbReference type="InterPro" id="IPR035980">
    <property type="entry name" value="Ribosomal_bS6_sf"/>
</dbReference>
<dbReference type="Gene3D" id="3.30.70.60">
    <property type="match status" value="1"/>
</dbReference>
<evidence type="ECO:0000313" key="3">
    <source>
        <dbReference type="Proteomes" id="UP001281410"/>
    </source>
</evidence>
<sequence>MPLYDCMMLLKPNVRKEALMELVARFGKHVYTKNRVLIDIKSFGTVHLGYGIKKLDGRYFQWGPAIDPTTLIQRAQPR</sequence>
<name>A0AAE0B246_9ROSI</name>
<dbReference type="SUPFAM" id="SSF54995">
    <property type="entry name" value="Ribosomal protein S6"/>
    <property type="match status" value="1"/>
</dbReference>
<keyword evidence="3" id="KW-1185">Reference proteome</keyword>
<dbReference type="Proteomes" id="UP001281410">
    <property type="component" value="Unassembled WGS sequence"/>
</dbReference>
<dbReference type="GO" id="GO:0006412">
    <property type="term" value="P:translation"/>
    <property type="evidence" value="ECO:0007669"/>
    <property type="project" value="InterPro"/>
</dbReference>
<dbReference type="GO" id="GO:0003735">
    <property type="term" value="F:structural constituent of ribosome"/>
    <property type="evidence" value="ECO:0007669"/>
    <property type="project" value="InterPro"/>
</dbReference>
<evidence type="ECO:0000256" key="1">
    <source>
        <dbReference type="ARBA" id="ARBA00009512"/>
    </source>
</evidence>
<protein>
    <submittedName>
        <fullName evidence="2">Uncharacterized protein</fullName>
    </submittedName>
</protein>
<accession>A0AAE0B246</accession>
<proteinExistence type="inferred from homology"/>
<dbReference type="InterPro" id="IPR000529">
    <property type="entry name" value="Ribosomal_bS6"/>
</dbReference>
<dbReference type="InterPro" id="IPR014717">
    <property type="entry name" value="Transl_elong_EF1B/ribsomal_bS6"/>
</dbReference>
<dbReference type="Pfam" id="PF01250">
    <property type="entry name" value="Ribosomal_S6"/>
    <property type="match status" value="1"/>
</dbReference>
<comment type="similarity">
    <text evidence="1">Belongs to the bacterial ribosomal protein bS6 family.</text>
</comment>
<gene>
    <name evidence="2" type="ORF">Dsin_007641</name>
</gene>
<dbReference type="GO" id="GO:0019843">
    <property type="term" value="F:rRNA binding"/>
    <property type="evidence" value="ECO:0007669"/>
    <property type="project" value="InterPro"/>
</dbReference>
<dbReference type="EMBL" id="JANJYJ010000002">
    <property type="protein sequence ID" value="KAK3227779.1"/>
    <property type="molecule type" value="Genomic_DNA"/>
</dbReference>
<organism evidence="2 3">
    <name type="scientific">Dipteronia sinensis</name>
    <dbReference type="NCBI Taxonomy" id="43782"/>
    <lineage>
        <taxon>Eukaryota</taxon>
        <taxon>Viridiplantae</taxon>
        <taxon>Streptophyta</taxon>
        <taxon>Embryophyta</taxon>
        <taxon>Tracheophyta</taxon>
        <taxon>Spermatophyta</taxon>
        <taxon>Magnoliopsida</taxon>
        <taxon>eudicotyledons</taxon>
        <taxon>Gunneridae</taxon>
        <taxon>Pentapetalae</taxon>
        <taxon>rosids</taxon>
        <taxon>malvids</taxon>
        <taxon>Sapindales</taxon>
        <taxon>Sapindaceae</taxon>
        <taxon>Hippocastanoideae</taxon>
        <taxon>Acereae</taxon>
        <taxon>Dipteronia</taxon>
    </lineage>
</organism>
<dbReference type="GO" id="GO:0005840">
    <property type="term" value="C:ribosome"/>
    <property type="evidence" value="ECO:0007669"/>
    <property type="project" value="InterPro"/>
</dbReference>